<dbReference type="InterPro" id="IPR005182">
    <property type="entry name" value="YdbS-like_PH"/>
</dbReference>
<name>A0AAE4FRH6_9CYAN</name>
<dbReference type="PANTHER" id="PTHR35688">
    <property type="entry name" value="NAD(P)-LINKED OXIDOREDUCTASE SUPERFAMILY PROTEIN"/>
    <property type="match status" value="1"/>
</dbReference>
<reference evidence="4" key="1">
    <citation type="submission" date="2023-07" db="EMBL/GenBank/DDBJ databases">
        <authorList>
            <person name="Luz R."/>
            <person name="Cordeiro R."/>
            <person name="Fonseca A."/>
            <person name="Goncalves V."/>
        </authorList>
    </citation>
    <scope>NUCLEOTIDE SEQUENCE [LARGE SCALE GENOMIC DNA]</scope>
    <source>
        <strain evidence="4">BACA0444</strain>
    </source>
</reference>
<keyword evidence="4" id="KW-1185">Reference proteome</keyword>
<keyword evidence="1" id="KW-1133">Transmembrane helix</keyword>
<dbReference type="Proteomes" id="UP001268256">
    <property type="component" value="Unassembled WGS sequence"/>
</dbReference>
<feature type="transmembrane region" description="Helical" evidence="1">
    <location>
        <begin position="18"/>
        <end position="43"/>
    </location>
</feature>
<comment type="caution">
    <text evidence="3">The sequence shown here is derived from an EMBL/GenBank/DDBJ whole genome shotgun (WGS) entry which is preliminary data.</text>
</comment>
<keyword evidence="1" id="KW-0812">Transmembrane</keyword>
<dbReference type="RefSeq" id="WP_322876888.1">
    <property type="nucleotide sequence ID" value="NZ_JAVMIP010000001.1"/>
</dbReference>
<evidence type="ECO:0000313" key="3">
    <source>
        <dbReference type="EMBL" id="MDS3859581.1"/>
    </source>
</evidence>
<keyword evidence="1" id="KW-0472">Membrane</keyword>
<evidence type="ECO:0000313" key="4">
    <source>
        <dbReference type="Proteomes" id="UP001268256"/>
    </source>
</evidence>
<dbReference type="EMBL" id="JAVMIP010000001">
    <property type="protein sequence ID" value="MDS3859581.1"/>
    <property type="molecule type" value="Genomic_DNA"/>
</dbReference>
<dbReference type="PANTHER" id="PTHR35688:SF2">
    <property type="entry name" value="NAD(P)-LINKED OXIDOREDUCTASE SUPERFAMILY PROTEIN"/>
    <property type="match status" value="1"/>
</dbReference>
<accession>A0AAE4FRH6</accession>
<organism evidence="3 4">
    <name type="scientific">Pseudocalidococcus azoricus BACA0444</name>
    <dbReference type="NCBI Taxonomy" id="2918990"/>
    <lineage>
        <taxon>Bacteria</taxon>
        <taxon>Bacillati</taxon>
        <taxon>Cyanobacteriota</taxon>
        <taxon>Cyanophyceae</taxon>
        <taxon>Acaryochloridales</taxon>
        <taxon>Thermosynechococcaceae</taxon>
        <taxon>Pseudocalidococcus</taxon>
        <taxon>Pseudocalidococcus azoricus</taxon>
    </lineage>
</organism>
<gene>
    <name evidence="3" type="ORF">RIF25_02045</name>
</gene>
<dbReference type="Pfam" id="PF03703">
    <property type="entry name" value="bPH_2"/>
    <property type="match status" value="1"/>
</dbReference>
<evidence type="ECO:0000259" key="2">
    <source>
        <dbReference type="Pfam" id="PF03703"/>
    </source>
</evidence>
<evidence type="ECO:0000256" key="1">
    <source>
        <dbReference type="SAM" id="Phobius"/>
    </source>
</evidence>
<feature type="domain" description="YdbS-like PH" evidence="2">
    <location>
        <begin position="43"/>
        <end position="113"/>
    </location>
</feature>
<protein>
    <submittedName>
        <fullName evidence="3">PH domain-containing protein</fullName>
    </submittedName>
</protein>
<sequence>MGIKEDIYYEGGPHWGDLLINIFLGFTVICLPLTVGAIVRALWVRYRITDRRITIIGGWLGRDRSDIVYGEVAKVVTVPRGWGAYGDMVVTLKDGNRLEMRAVPRFRDVYAFISERLTPQAQGVSGALGR</sequence>
<dbReference type="AlphaFoldDB" id="A0AAE4FRH6"/>
<proteinExistence type="predicted"/>